<evidence type="ECO:0000256" key="7">
    <source>
        <dbReference type="ARBA" id="ARBA00022898"/>
    </source>
</evidence>
<evidence type="ECO:0000256" key="9">
    <source>
        <dbReference type="HAMAP-Rule" id="MF_01023"/>
    </source>
</evidence>
<dbReference type="Gene3D" id="3.40.640.10">
    <property type="entry name" value="Type I PLP-dependent aspartate aminotransferase-like (Major domain)"/>
    <property type="match status" value="1"/>
</dbReference>
<comment type="catalytic activity">
    <reaction evidence="8 9">
        <text>L-histidinol phosphate + 2-oxoglutarate = 3-(imidazol-4-yl)-2-oxopropyl phosphate + L-glutamate</text>
        <dbReference type="Rhea" id="RHEA:23744"/>
        <dbReference type="ChEBI" id="CHEBI:16810"/>
        <dbReference type="ChEBI" id="CHEBI:29985"/>
        <dbReference type="ChEBI" id="CHEBI:57766"/>
        <dbReference type="ChEBI" id="CHEBI:57980"/>
        <dbReference type="EC" id="2.6.1.9"/>
    </reaction>
</comment>
<comment type="similarity">
    <text evidence="3 9">Belongs to the class-II pyridoxal-phosphate-dependent aminotransferase family. Histidinol-phosphate aminotransferase subfamily.</text>
</comment>
<evidence type="ECO:0000313" key="12">
    <source>
        <dbReference type="Proteomes" id="UP000640333"/>
    </source>
</evidence>
<dbReference type="InterPro" id="IPR015421">
    <property type="entry name" value="PyrdxlP-dep_Trfase_major"/>
</dbReference>
<protein>
    <recommendedName>
        <fullName evidence="9">Histidinol-phosphate aminotransferase</fullName>
        <ecNumber evidence="9">2.6.1.9</ecNumber>
    </recommendedName>
    <alternativeName>
        <fullName evidence="9">Imidazole acetol-phosphate transaminase</fullName>
    </alternativeName>
</protein>
<keyword evidence="6 9" id="KW-0808">Transferase</keyword>
<evidence type="ECO:0000256" key="2">
    <source>
        <dbReference type="ARBA" id="ARBA00005011"/>
    </source>
</evidence>
<dbReference type="InterPro" id="IPR004839">
    <property type="entry name" value="Aminotransferase_I/II_large"/>
</dbReference>
<dbReference type="PROSITE" id="PS00599">
    <property type="entry name" value="AA_TRANSFER_CLASS_2"/>
    <property type="match status" value="1"/>
</dbReference>
<reference evidence="11" key="1">
    <citation type="submission" date="2020-10" db="EMBL/GenBank/DDBJ databases">
        <title>Bacterium isolated from coastal waters sediment.</title>
        <authorList>
            <person name="Chen R.-J."/>
            <person name="Lu D.-C."/>
            <person name="Zhu K.-L."/>
            <person name="Du Z.-J."/>
        </authorList>
    </citation>
    <scope>NUCLEOTIDE SEQUENCE</scope>
    <source>
        <strain evidence="11">N1Y112</strain>
    </source>
</reference>
<keyword evidence="9" id="KW-0368">Histidine biosynthesis</keyword>
<dbReference type="Pfam" id="PF00155">
    <property type="entry name" value="Aminotran_1_2"/>
    <property type="match status" value="1"/>
</dbReference>
<dbReference type="InterPro" id="IPR005861">
    <property type="entry name" value="HisP_aminotrans"/>
</dbReference>
<sequence length="357" mass="39996">MSKYWSEAVNGLTPYVPGEQPKDTGITKLNTNENPYPPSPAAEAAIRDFPLDRLRLYSDPDCAELKQALADHFSLEKKNVFVGNGSDEVLALTFMAFFRQEHPLLLPETTYSFYDVYCNLYDIEYKQIPLCDDFSIDLNDYAEPNAGIIFANPNAPTGRALALSEIEALLQRNTESLVVVDEAYVDFGATSAVELINRYDNVLVIQTFSKSRSLAGMRVGYAVGHEDLIAGLERVKNSFNSYPLDMLAIASSVAAIKDDAYFRETTQKIIDTREWTEKALAELGFVTVPSKTNFLFTSHRYVEAAELMGFLRANKVLVRHFSKPGIDNHLRITIGTPEEMQLLVDTLKRHPDIISMG</sequence>
<evidence type="ECO:0000256" key="3">
    <source>
        <dbReference type="ARBA" id="ARBA00007970"/>
    </source>
</evidence>
<gene>
    <name evidence="9" type="primary">hisC</name>
    <name evidence="11" type="ORF">IOQ59_15025</name>
</gene>
<dbReference type="Gene3D" id="3.90.1150.10">
    <property type="entry name" value="Aspartate Aminotransferase, domain 1"/>
    <property type="match status" value="1"/>
</dbReference>
<evidence type="ECO:0000256" key="5">
    <source>
        <dbReference type="ARBA" id="ARBA00022576"/>
    </source>
</evidence>
<dbReference type="PANTHER" id="PTHR43643">
    <property type="entry name" value="HISTIDINOL-PHOSPHATE AMINOTRANSFERASE 2"/>
    <property type="match status" value="1"/>
</dbReference>
<proteinExistence type="inferred from homology"/>
<dbReference type="InterPro" id="IPR015424">
    <property type="entry name" value="PyrdxlP-dep_Trfase"/>
</dbReference>
<dbReference type="InterPro" id="IPR015422">
    <property type="entry name" value="PyrdxlP-dep_Trfase_small"/>
</dbReference>
<feature type="modified residue" description="N6-(pyridoxal phosphate)lysine" evidence="9">
    <location>
        <position position="210"/>
    </location>
</feature>
<dbReference type="AlphaFoldDB" id="A0A8J7JZA8"/>
<comment type="caution">
    <text evidence="11">The sequence shown here is derived from an EMBL/GenBank/DDBJ whole genome shotgun (WGS) entry which is preliminary data.</text>
</comment>
<dbReference type="InterPro" id="IPR001917">
    <property type="entry name" value="Aminotrans_II_pyridoxalP_BS"/>
</dbReference>
<dbReference type="GO" id="GO:0004400">
    <property type="term" value="F:histidinol-phosphate transaminase activity"/>
    <property type="evidence" value="ECO:0007669"/>
    <property type="project" value="UniProtKB-UniRule"/>
</dbReference>
<organism evidence="11 12">
    <name type="scientific">Pontibacterium sinense</name>
    <dbReference type="NCBI Taxonomy" id="2781979"/>
    <lineage>
        <taxon>Bacteria</taxon>
        <taxon>Pseudomonadati</taxon>
        <taxon>Pseudomonadota</taxon>
        <taxon>Gammaproteobacteria</taxon>
        <taxon>Oceanospirillales</taxon>
        <taxon>Oceanospirillaceae</taxon>
        <taxon>Pontibacterium</taxon>
    </lineage>
</organism>
<evidence type="ECO:0000256" key="6">
    <source>
        <dbReference type="ARBA" id="ARBA00022679"/>
    </source>
</evidence>
<comment type="cofactor">
    <cofactor evidence="1 9">
        <name>pyridoxal 5'-phosphate</name>
        <dbReference type="ChEBI" id="CHEBI:597326"/>
    </cofactor>
</comment>
<keyword evidence="9" id="KW-0028">Amino-acid biosynthesis</keyword>
<dbReference type="CDD" id="cd00609">
    <property type="entry name" value="AAT_like"/>
    <property type="match status" value="1"/>
</dbReference>
<keyword evidence="5 9" id="KW-0032">Aminotransferase</keyword>
<dbReference type="SUPFAM" id="SSF53383">
    <property type="entry name" value="PLP-dependent transferases"/>
    <property type="match status" value="1"/>
</dbReference>
<dbReference type="HAMAP" id="MF_01023">
    <property type="entry name" value="HisC_aminotrans_2"/>
    <property type="match status" value="1"/>
</dbReference>
<comment type="pathway">
    <text evidence="2 9">Amino-acid biosynthesis; L-histidine biosynthesis; L-histidine from 5-phospho-alpha-D-ribose 1-diphosphate: step 7/9.</text>
</comment>
<dbReference type="EC" id="2.6.1.9" evidence="9"/>
<evidence type="ECO:0000256" key="4">
    <source>
        <dbReference type="ARBA" id="ARBA00011738"/>
    </source>
</evidence>
<dbReference type="NCBIfam" id="TIGR01141">
    <property type="entry name" value="hisC"/>
    <property type="match status" value="1"/>
</dbReference>
<dbReference type="RefSeq" id="WP_193954201.1">
    <property type="nucleotide sequence ID" value="NZ_JADEYS010000016.1"/>
</dbReference>
<keyword evidence="7 9" id="KW-0663">Pyridoxal phosphate</keyword>
<dbReference type="PANTHER" id="PTHR43643:SF3">
    <property type="entry name" value="HISTIDINOL-PHOSPHATE AMINOTRANSFERASE"/>
    <property type="match status" value="1"/>
</dbReference>
<accession>A0A8J7JZA8</accession>
<dbReference type="GO" id="GO:0000105">
    <property type="term" value="P:L-histidine biosynthetic process"/>
    <property type="evidence" value="ECO:0007669"/>
    <property type="project" value="UniProtKB-UniRule"/>
</dbReference>
<dbReference type="EMBL" id="JADEYS010000016">
    <property type="protein sequence ID" value="MBE9398568.1"/>
    <property type="molecule type" value="Genomic_DNA"/>
</dbReference>
<evidence type="ECO:0000259" key="10">
    <source>
        <dbReference type="Pfam" id="PF00155"/>
    </source>
</evidence>
<comment type="subunit">
    <text evidence="4 9">Homodimer.</text>
</comment>
<keyword evidence="12" id="KW-1185">Reference proteome</keyword>
<evidence type="ECO:0000313" key="11">
    <source>
        <dbReference type="EMBL" id="MBE9398568.1"/>
    </source>
</evidence>
<evidence type="ECO:0000256" key="1">
    <source>
        <dbReference type="ARBA" id="ARBA00001933"/>
    </source>
</evidence>
<evidence type="ECO:0000256" key="8">
    <source>
        <dbReference type="ARBA" id="ARBA00047481"/>
    </source>
</evidence>
<dbReference type="UniPathway" id="UPA00031">
    <property type="reaction ID" value="UER00012"/>
</dbReference>
<dbReference type="InterPro" id="IPR050106">
    <property type="entry name" value="HistidinolP_aminotransfase"/>
</dbReference>
<dbReference type="GO" id="GO:0030170">
    <property type="term" value="F:pyridoxal phosphate binding"/>
    <property type="evidence" value="ECO:0007669"/>
    <property type="project" value="InterPro"/>
</dbReference>
<name>A0A8J7JZA8_9GAMM</name>
<dbReference type="Proteomes" id="UP000640333">
    <property type="component" value="Unassembled WGS sequence"/>
</dbReference>
<feature type="domain" description="Aminotransferase class I/classII large" evidence="10">
    <location>
        <begin position="26"/>
        <end position="346"/>
    </location>
</feature>